<dbReference type="InterPro" id="IPR048279">
    <property type="entry name" value="MdtK-like"/>
</dbReference>
<dbReference type="RefSeq" id="WP_149677804.1">
    <property type="nucleotide sequence ID" value="NZ_DAONMB010000101.1"/>
</dbReference>
<feature type="transmembrane region" description="Helical" evidence="10">
    <location>
        <begin position="363"/>
        <end position="383"/>
    </location>
</feature>
<dbReference type="PANTHER" id="PTHR43823">
    <property type="entry name" value="SPORULATION PROTEIN YKVU"/>
    <property type="match status" value="1"/>
</dbReference>
<dbReference type="AlphaFoldDB" id="A0A1M6CJG0"/>
<evidence type="ECO:0000256" key="5">
    <source>
        <dbReference type="ARBA" id="ARBA00022475"/>
    </source>
</evidence>
<dbReference type="CDD" id="cd13143">
    <property type="entry name" value="MATE_MepA_like"/>
    <property type="match status" value="1"/>
</dbReference>
<keyword evidence="9" id="KW-0046">Antibiotic resistance</keyword>
<dbReference type="InterPro" id="IPR002528">
    <property type="entry name" value="MATE_fam"/>
</dbReference>
<keyword evidence="7 10" id="KW-1133">Transmembrane helix</keyword>
<dbReference type="PANTHER" id="PTHR43823:SF3">
    <property type="entry name" value="MULTIDRUG EXPORT PROTEIN MEPA"/>
    <property type="match status" value="1"/>
</dbReference>
<feature type="transmembrane region" description="Helical" evidence="10">
    <location>
        <begin position="47"/>
        <end position="73"/>
    </location>
</feature>
<dbReference type="GO" id="GO:0042910">
    <property type="term" value="F:xenobiotic transmembrane transporter activity"/>
    <property type="evidence" value="ECO:0007669"/>
    <property type="project" value="InterPro"/>
</dbReference>
<sequence length="458" mass="49818">MEVKNDFTKGSIVRNIIGMAIPMIMAQLVNVLYNIVDRIYISMIPDIGFMALTGLGVCLPAISLVAAFANLFGMGGAPLCSIERGRSNIREAEMIMGNAFALLVAGGIVLTVSFLALRKPMLYLFGASDATYPYAESYLFIYLLGTVFVMISLGMNPFINAQGFGRIGMLTVLIGAVLNIILDPVFIFALGMGVRGAALATIISQGVSAFWVLKFLTGKKALFTLKTSSFILDGGRIRRILGLGISSCVMQVTNSVIQFLFNSTLQFFGGDLYVGIMTVSNSVREVVCMPIFGLTNGAQPVIGFNYGAGKHERVKSSILFVTFASLGYSLVIWLLIQCFPAFFISLFDNDPAVLQAGIPSIRLFFMGFVFQALQFSGQTIFVALAKSRYAVFFSIFRKVVLVIPLVILLPRIGLGTAGAFLTEPISEFIGGTACFTTMMLTVWRKELKKQERLAVAER</sequence>
<feature type="transmembrane region" description="Helical" evidence="10">
    <location>
        <begin position="395"/>
        <end position="413"/>
    </location>
</feature>
<feature type="transmembrane region" description="Helical" evidence="10">
    <location>
        <begin position="318"/>
        <end position="343"/>
    </location>
</feature>
<accession>A0A1M6CJG0</accession>
<feature type="transmembrane region" description="Helical" evidence="10">
    <location>
        <begin position="137"/>
        <end position="155"/>
    </location>
</feature>
<dbReference type="PIRSF" id="PIRSF006603">
    <property type="entry name" value="DinF"/>
    <property type="match status" value="1"/>
</dbReference>
<dbReference type="Pfam" id="PF01554">
    <property type="entry name" value="MatE"/>
    <property type="match status" value="2"/>
</dbReference>
<dbReference type="GO" id="GO:0015297">
    <property type="term" value="F:antiporter activity"/>
    <property type="evidence" value="ECO:0007669"/>
    <property type="project" value="InterPro"/>
</dbReference>
<keyword evidence="12" id="KW-1185">Reference proteome</keyword>
<keyword evidence="5" id="KW-1003">Cell membrane</keyword>
<protein>
    <recommendedName>
        <fullName evidence="3">Multidrug export protein MepA</fullName>
    </recommendedName>
</protein>
<evidence type="ECO:0000313" key="12">
    <source>
        <dbReference type="Proteomes" id="UP000324781"/>
    </source>
</evidence>
<evidence type="ECO:0000256" key="8">
    <source>
        <dbReference type="ARBA" id="ARBA00023136"/>
    </source>
</evidence>
<keyword evidence="4" id="KW-0813">Transport</keyword>
<evidence type="ECO:0000256" key="2">
    <source>
        <dbReference type="ARBA" id="ARBA00008417"/>
    </source>
</evidence>
<evidence type="ECO:0000313" key="11">
    <source>
        <dbReference type="EMBL" id="SHI60884.1"/>
    </source>
</evidence>
<feature type="transmembrane region" description="Helical" evidence="10">
    <location>
        <begin position="425"/>
        <end position="443"/>
    </location>
</feature>
<feature type="transmembrane region" description="Helical" evidence="10">
    <location>
        <begin position="94"/>
        <end position="117"/>
    </location>
</feature>
<organism evidence="11 12">
    <name type="scientific">Thermoclostridium caenicola</name>
    <dbReference type="NCBI Taxonomy" id="659425"/>
    <lineage>
        <taxon>Bacteria</taxon>
        <taxon>Bacillati</taxon>
        <taxon>Bacillota</taxon>
        <taxon>Clostridia</taxon>
        <taxon>Eubacteriales</taxon>
        <taxon>Oscillospiraceae</taxon>
        <taxon>Thermoclostridium</taxon>
    </lineage>
</organism>
<dbReference type="EMBL" id="FQZP01000005">
    <property type="protein sequence ID" value="SHI60884.1"/>
    <property type="molecule type" value="Genomic_DNA"/>
</dbReference>
<dbReference type="GO" id="GO:0046677">
    <property type="term" value="P:response to antibiotic"/>
    <property type="evidence" value="ECO:0007669"/>
    <property type="project" value="UniProtKB-KW"/>
</dbReference>
<name>A0A1M6CJG0_9FIRM</name>
<feature type="transmembrane region" description="Helical" evidence="10">
    <location>
        <begin position="12"/>
        <end position="35"/>
    </location>
</feature>
<feature type="transmembrane region" description="Helical" evidence="10">
    <location>
        <begin position="196"/>
        <end position="216"/>
    </location>
</feature>
<dbReference type="GO" id="GO:0005886">
    <property type="term" value="C:plasma membrane"/>
    <property type="evidence" value="ECO:0007669"/>
    <property type="project" value="UniProtKB-SubCell"/>
</dbReference>
<evidence type="ECO:0000256" key="4">
    <source>
        <dbReference type="ARBA" id="ARBA00022448"/>
    </source>
</evidence>
<dbReference type="NCBIfam" id="TIGR00797">
    <property type="entry name" value="matE"/>
    <property type="match status" value="1"/>
</dbReference>
<dbReference type="InterPro" id="IPR051327">
    <property type="entry name" value="MATE_MepA_subfamily"/>
</dbReference>
<comment type="similarity">
    <text evidence="2">Belongs to the multi antimicrobial extrusion (MATE) (TC 2.A.66.1) family. MepA subfamily.</text>
</comment>
<evidence type="ECO:0000256" key="10">
    <source>
        <dbReference type="SAM" id="Phobius"/>
    </source>
</evidence>
<gene>
    <name evidence="11" type="ORF">SAMN05444373_100535</name>
</gene>
<evidence type="ECO:0000256" key="3">
    <source>
        <dbReference type="ARBA" id="ARBA00022106"/>
    </source>
</evidence>
<evidence type="ECO:0000256" key="7">
    <source>
        <dbReference type="ARBA" id="ARBA00022989"/>
    </source>
</evidence>
<feature type="transmembrane region" description="Helical" evidence="10">
    <location>
        <begin position="167"/>
        <end position="190"/>
    </location>
</feature>
<keyword evidence="6 10" id="KW-0812">Transmembrane</keyword>
<evidence type="ECO:0000256" key="6">
    <source>
        <dbReference type="ARBA" id="ARBA00022692"/>
    </source>
</evidence>
<dbReference type="InterPro" id="IPR045070">
    <property type="entry name" value="MATE_MepA-like"/>
</dbReference>
<dbReference type="Proteomes" id="UP000324781">
    <property type="component" value="Unassembled WGS sequence"/>
</dbReference>
<proteinExistence type="inferred from homology"/>
<evidence type="ECO:0000256" key="1">
    <source>
        <dbReference type="ARBA" id="ARBA00004651"/>
    </source>
</evidence>
<keyword evidence="8 10" id="KW-0472">Membrane</keyword>
<evidence type="ECO:0000256" key="9">
    <source>
        <dbReference type="ARBA" id="ARBA00023251"/>
    </source>
</evidence>
<comment type="subcellular location">
    <subcellularLocation>
        <location evidence="1">Cell membrane</location>
        <topology evidence="1">Multi-pass membrane protein</topology>
    </subcellularLocation>
</comment>
<dbReference type="OrthoDB" id="9811110at2"/>
<reference evidence="11 12" key="1">
    <citation type="submission" date="2016-11" db="EMBL/GenBank/DDBJ databases">
        <authorList>
            <person name="Varghese N."/>
            <person name="Submissions S."/>
        </authorList>
    </citation>
    <scope>NUCLEOTIDE SEQUENCE [LARGE SCALE GENOMIC DNA]</scope>
    <source>
        <strain evidence="11 12">DSM 19027</strain>
    </source>
</reference>